<accession>A0A2M9ZNM6</accession>
<name>A0A2M9ZNM6_9LEPT</name>
<proteinExistence type="predicted"/>
<dbReference type="EMBL" id="NPDY01000008">
    <property type="protein sequence ID" value="PJZ69604.1"/>
    <property type="molecule type" value="Genomic_DNA"/>
</dbReference>
<evidence type="ECO:0000313" key="4">
    <source>
        <dbReference type="Proteomes" id="UP000231990"/>
    </source>
</evidence>
<evidence type="ECO:0000313" key="2">
    <source>
        <dbReference type="EMBL" id="PJZ73591.1"/>
    </source>
</evidence>
<gene>
    <name evidence="1" type="ORF">CH360_09970</name>
    <name evidence="2" type="ORF">CH373_08825</name>
</gene>
<keyword evidence="3" id="KW-1185">Reference proteome</keyword>
<dbReference type="Gene3D" id="3.30.530.20">
    <property type="match status" value="1"/>
</dbReference>
<evidence type="ECO:0000313" key="3">
    <source>
        <dbReference type="Proteomes" id="UP000231962"/>
    </source>
</evidence>
<dbReference type="AlphaFoldDB" id="A0A2M9ZNM6"/>
<dbReference type="RefSeq" id="WP_100713887.1">
    <property type="nucleotide sequence ID" value="NZ_NPDY01000008.1"/>
</dbReference>
<protein>
    <submittedName>
        <fullName evidence="2">Polyketide cyclase</fullName>
    </submittedName>
</protein>
<evidence type="ECO:0000313" key="1">
    <source>
        <dbReference type="EMBL" id="PJZ69604.1"/>
    </source>
</evidence>
<reference evidence="3 4" key="1">
    <citation type="submission" date="2017-07" db="EMBL/GenBank/DDBJ databases">
        <title>Leptospira spp. isolated from tropical soils.</title>
        <authorList>
            <person name="Thibeaux R."/>
            <person name="Iraola G."/>
            <person name="Ferres I."/>
            <person name="Bierque E."/>
            <person name="Girault D."/>
            <person name="Soupe-Gilbert M.-E."/>
            <person name="Picardeau M."/>
            <person name="Goarant C."/>
        </authorList>
    </citation>
    <scope>NUCLEOTIDE SEQUENCE [LARGE SCALE GENOMIC DNA]</scope>
    <source>
        <strain evidence="2 4">FH1-B-B1</strain>
        <strain evidence="1 3">FH1-B-C1</strain>
    </source>
</reference>
<dbReference type="SUPFAM" id="SSF55961">
    <property type="entry name" value="Bet v1-like"/>
    <property type="match status" value="1"/>
</dbReference>
<organism evidence="2 4">
    <name type="scientific">Leptospira perolatii</name>
    <dbReference type="NCBI Taxonomy" id="2023191"/>
    <lineage>
        <taxon>Bacteria</taxon>
        <taxon>Pseudomonadati</taxon>
        <taxon>Spirochaetota</taxon>
        <taxon>Spirochaetia</taxon>
        <taxon>Leptospirales</taxon>
        <taxon>Leptospiraceae</taxon>
        <taxon>Leptospira</taxon>
    </lineage>
</organism>
<dbReference type="InterPro" id="IPR023393">
    <property type="entry name" value="START-like_dom_sf"/>
</dbReference>
<dbReference type="EMBL" id="NPDZ01000004">
    <property type="protein sequence ID" value="PJZ73591.1"/>
    <property type="molecule type" value="Genomic_DNA"/>
</dbReference>
<sequence length="144" mass="16363">MWSFRYSTKFSGVGSDNLWKAVADINSWNHWSQDVEWTKLEGEPKEGKDFFLKPKGEPKVRITISEAKFPNRFSDVTHLPGAKMNVVHSFQDVKEGTEVEILVTISGPLGFLWKKIIGESQAKGMPEELVRLAEFAKGSKYENN</sequence>
<dbReference type="Proteomes" id="UP000231990">
    <property type="component" value="Unassembled WGS sequence"/>
</dbReference>
<dbReference type="Proteomes" id="UP000231962">
    <property type="component" value="Unassembled WGS sequence"/>
</dbReference>
<comment type="caution">
    <text evidence="2">The sequence shown here is derived from an EMBL/GenBank/DDBJ whole genome shotgun (WGS) entry which is preliminary data.</text>
</comment>
<dbReference type="OrthoDB" id="9810827at2"/>